<dbReference type="InterPro" id="IPR001647">
    <property type="entry name" value="HTH_TetR"/>
</dbReference>
<gene>
    <name evidence="6" type="ORF">FHX71_002405</name>
</gene>
<dbReference type="RefSeq" id="WP_182616469.1">
    <property type="nucleotide sequence ID" value="NZ_BAAATF010000003.1"/>
</dbReference>
<evidence type="ECO:0000256" key="4">
    <source>
        <dbReference type="PROSITE-ProRule" id="PRU00335"/>
    </source>
</evidence>
<dbReference type="InterPro" id="IPR011075">
    <property type="entry name" value="TetR_C"/>
</dbReference>
<dbReference type="Pfam" id="PF16859">
    <property type="entry name" value="TetR_C_11"/>
    <property type="match status" value="1"/>
</dbReference>
<evidence type="ECO:0000313" key="7">
    <source>
        <dbReference type="Proteomes" id="UP000540568"/>
    </source>
</evidence>
<dbReference type="SUPFAM" id="SSF46689">
    <property type="entry name" value="Homeodomain-like"/>
    <property type="match status" value="1"/>
</dbReference>
<dbReference type="PANTHER" id="PTHR30055:SF148">
    <property type="entry name" value="TETR-FAMILY TRANSCRIPTIONAL REGULATOR"/>
    <property type="match status" value="1"/>
</dbReference>
<dbReference type="EMBL" id="JACGWV010000001">
    <property type="protein sequence ID" value="MBA8808463.1"/>
    <property type="molecule type" value="Genomic_DNA"/>
</dbReference>
<dbReference type="Gene3D" id="1.10.357.10">
    <property type="entry name" value="Tetracycline Repressor, domain 2"/>
    <property type="match status" value="1"/>
</dbReference>
<name>A0A7W3J8Y4_9MICO</name>
<evidence type="ECO:0000259" key="5">
    <source>
        <dbReference type="PROSITE" id="PS50977"/>
    </source>
</evidence>
<reference evidence="6 7" key="1">
    <citation type="submission" date="2020-07" db="EMBL/GenBank/DDBJ databases">
        <title>Sequencing the genomes of 1000 actinobacteria strains.</title>
        <authorList>
            <person name="Klenk H.-P."/>
        </authorList>
    </citation>
    <scope>NUCLEOTIDE SEQUENCE [LARGE SCALE GENOMIC DNA]</scope>
    <source>
        <strain evidence="6 7">DSM 44121</strain>
    </source>
</reference>
<feature type="DNA-binding region" description="H-T-H motif" evidence="4">
    <location>
        <begin position="40"/>
        <end position="59"/>
    </location>
</feature>
<dbReference type="PANTHER" id="PTHR30055">
    <property type="entry name" value="HTH-TYPE TRANSCRIPTIONAL REGULATOR RUTR"/>
    <property type="match status" value="1"/>
</dbReference>
<dbReference type="InterPro" id="IPR009057">
    <property type="entry name" value="Homeodomain-like_sf"/>
</dbReference>
<dbReference type="InterPro" id="IPR050109">
    <property type="entry name" value="HTH-type_TetR-like_transc_reg"/>
</dbReference>
<keyword evidence="7" id="KW-1185">Reference proteome</keyword>
<dbReference type="SUPFAM" id="SSF48498">
    <property type="entry name" value="Tetracyclin repressor-like, C-terminal domain"/>
    <property type="match status" value="1"/>
</dbReference>
<dbReference type="Proteomes" id="UP000540568">
    <property type="component" value="Unassembled WGS sequence"/>
</dbReference>
<evidence type="ECO:0000256" key="3">
    <source>
        <dbReference type="ARBA" id="ARBA00023163"/>
    </source>
</evidence>
<sequence>MTEAGAVPRRRGAARSETARRAILKAASSLFATRGYDHLTIEGIAAEAGVAKQTIYRWWPSKGSVVAEALLEGELLPGHFEVPATGDVRADLTAWLEDLSRFVDDPGNAPFIRSLVTAAAENADIGARLDEALGGSELTTRVEDAVASGEIWARTPVQEVVDALVGAVVTRALRRVPATPDTAERFVHLLLR</sequence>
<keyword evidence="3" id="KW-0804">Transcription</keyword>
<keyword evidence="2 4" id="KW-0238">DNA-binding</keyword>
<feature type="domain" description="HTH tetR-type" evidence="5">
    <location>
        <begin position="17"/>
        <end position="77"/>
    </location>
</feature>
<dbReference type="AlphaFoldDB" id="A0A7W3J8Y4"/>
<dbReference type="PROSITE" id="PS50977">
    <property type="entry name" value="HTH_TETR_2"/>
    <property type="match status" value="1"/>
</dbReference>
<accession>A0A7W3J8Y4</accession>
<evidence type="ECO:0000313" key="6">
    <source>
        <dbReference type="EMBL" id="MBA8808463.1"/>
    </source>
</evidence>
<dbReference type="PRINTS" id="PR00455">
    <property type="entry name" value="HTHTETR"/>
</dbReference>
<dbReference type="InterPro" id="IPR036271">
    <property type="entry name" value="Tet_transcr_reg_TetR-rel_C_sf"/>
</dbReference>
<comment type="caution">
    <text evidence="6">The sequence shown here is derived from an EMBL/GenBank/DDBJ whole genome shotgun (WGS) entry which is preliminary data.</text>
</comment>
<dbReference type="Pfam" id="PF00440">
    <property type="entry name" value="TetR_N"/>
    <property type="match status" value="1"/>
</dbReference>
<dbReference type="GO" id="GO:0000976">
    <property type="term" value="F:transcription cis-regulatory region binding"/>
    <property type="evidence" value="ECO:0007669"/>
    <property type="project" value="TreeGrafter"/>
</dbReference>
<keyword evidence="1" id="KW-0805">Transcription regulation</keyword>
<evidence type="ECO:0000256" key="2">
    <source>
        <dbReference type="ARBA" id="ARBA00023125"/>
    </source>
</evidence>
<evidence type="ECO:0000256" key="1">
    <source>
        <dbReference type="ARBA" id="ARBA00023015"/>
    </source>
</evidence>
<organism evidence="6 7">
    <name type="scientific">Promicromonospora sukumoe</name>
    <dbReference type="NCBI Taxonomy" id="88382"/>
    <lineage>
        <taxon>Bacteria</taxon>
        <taxon>Bacillati</taxon>
        <taxon>Actinomycetota</taxon>
        <taxon>Actinomycetes</taxon>
        <taxon>Micrococcales</taxon>
        <taxon>Promicromonosporaceae</taxon>
        <taxon>Promicromonospora</taxon>
    </lineage>
</organism>
<proteinExistence type="predicted"/>
<dbReference type="GO" id="GO:0003700">
    <property type="term" value="F:DNA-binding transcription factor activity"/>
    <property type="evidence" value="ECO:0007669"/>
    <property type="project" value="TreeGrafter"/>
</dbReference>
<protein>
    <submittedName>
        <fullName evidence="6">AcrR family transcriptional regulator</fullName>
    </submittedName>
</protein>